<gene>
    <name evidence="1" type="ORF">EAE98_005054</name>
</gene>
<dbReference type="GeneID" id="62231828"/>
<name>A0ABQ7IQI5_9HELO</name>
<evidence type="ECO:0000313" key="1">
    <source>
        <dbReference type="EMBL" id="KAF7930654.1"/>
    </source>
</evidence>
<organism evidence="1 2">
    <name type="scientific">Botrytis deweyae</name>
    <dbReference type="NCBI Taxonomy" id="2478750"/>
    <lineage>
        <taxon>Eukaryota</taxon>
        <taxon>Fungi</taxon>
        <taxon>Dikarya</taxon>
        <taxon>Ascomycota</taxon>
        <taxon>Pezizomycotina</taxon>
        <taxon>Leotiomycetes</taxon>
        <taxon>Helotiales</taxon>
        <taxon>Sclerotiniaceae</taxon>
        <taxon>Botrytis</taxon>
    </lineage>
</organism>
<accession>A0ABQ7IQI5</accession>
<reference evidence="1 2" key="1">
    <citation type="journal article" date="2020" name="Genome Biol. Evol.">
        <title>Comparative genomics of Sclerotiniaceae.</title>
        <authorList>
            <person name="Valero Jimenez C.A."/>
            <person name="Steentjes M."/>
            <person name="Scholten O.E."/>
            <person name="Van Kan J.A.L."/>
        </authorList>
    </citation>
    <scope>NUCLEOTIDE SEQUENCE [LARGE SCALE GENOMIC DNA]</scope>
    <source>
        <strain evidence="1 2">B1</strain>
    </source>
</reference>
<dbReference type="Proteomes" id="UP000783213">
    <property type="component" value="Unassembled WGS sequence"/>
</dbReference>
<comment type="caution">
    <text evidence="1">The sequence shown here is derived from an EMBL/GenBank/DDBJ whole genome shotgun (WGS) entry which is preliminary data.</text>
</comment>
<sequence length="739" mass="83979">MATRETPFAGKYGHPQGPGHEILREWLPLKKSGLTPASPSVVDWRKLVSADRHRALEDYQRTRFWGFTAHELEQIGALADIRPGKWDSDSTTGRVDLGTVPIHPIFERQHWEREDVIPLHFPKHPYGDGNKFWEIKGNDEIWEAIQPALKIVTLVLSNVATWQWFDALLNGMYQKIPDDELPAEIRGSDYWRFYPSNLFNYQERTATFNEFLNEIVGSITWGFGIGQVSLECFPQDGTYTNGITVGPRNSVLNLKGTTFILIAHDIVEPLLNPNLLPEDRALNTFHIVSVVLHELTHAMVTYLSAKMKGSDSRYDGEPYFMDEPIAETGFSMQSSVFGGIDIPLVSGLDLPGKSCGGIVHVWFGGVSGGPMLPPSETQKLWDIRACYPVPVDWFMGLHDQNFWGFYLRAFGPKATHMGPKINFKSDQLYATAPKGDEDTSYLDVPSLARESEMVSVYIENARRRRVKKIMERAQNISPKQPGHYHYSQRVALKDKAPYSGQTCPRYDEIKKYFEDNRTALGLGAMKFIIPSPLLRSYVVRHGGINLTNLEWTNFFVVANGHKEMFTHAGHGMIGLIKDGWRRPEIPIGPKRQPSLLRRVSTRLQSPASKSKRDQLQPPSDKLAKVFAIVCSAVLKKVDPLEATLDFCKNNFRETCNAAWGLNRSLLERKGYEIPDLPNGFPEGSSHLDRCIYWSDLFDNEAPEGMVRRMRFEEPALIEPELRGRKKLWKKCVFQSQAER</sequence>
<dbReference type="RefSeq" id="XP_038811325.1">
    <property type="nucleotide sequence ID" value="XM_038952675.1"/>
</dbReference>
<keyword evidence="2" id="KW-1185">Reference proteome</keyword>
<proteinExistence type="predicted"/>
<evidence type="ECO:0000313" key="2">
    <source>
        <dbReference type="Proteomes" id="UP000783213"/>
    </source>
</evidence>
<protein>
    <submittedName>
        <fullName evidence="1">Uncharacterized protein</fullName>
    </submittedName>
</protein>
<dbReference type="EMBL" id="RCSX01000009">
    <property type="protein sequence ID" value="KAF7930654.1"/>
    <property type="molecule type" value="Genomic_DNA"/>
</dbReference>